<dbReference type="SMART" id="SM00796">
    <property type="entry name" value="AHS1"/>
    <property type="match status" value="1"/>
</dbReference>
<evidence type="ECO:0000256" key="4">
    <source>
        <dbReference type="SAM" id="MobiDB-lite"/>
    </source>
</evidence>
<dbReference type="AlphaFoldDB" id="A0A4Q7LID1"/>
<name>A0A4Q7LID1_9MICO</name>
<evidence type="ECO:0000256" key="1">
    <source>
        <dbReference type="ARBA" id="ARBA00022741"/>
    </source>
</evidence>
<gene>
    <name evidence="7" type="ORF">EV141_2446</name>
</gene>
<reference evidence="7 8" key="1">
    <citation type="journal article" date="2015" name="Stand. Genomic Sci.">
        <title>Genomic Encyclopedia of Bacterial and Archaeal Type Strains, Phase III: the genomes of soil and plant-associated and newly described type strains.</title>
        <authorList>
            <person name="Whitman W.B."/>
            <person name="Woyke T."/>
            <person name="Klenk H.P."/>
            <person name="Zhou Y."/>
            <person name="Lilburn T.G."/>
            <person name="Beck B.J."/>
            <person name="De Vos P."/>
            <person name="Vandamme P."/>
            <person name="Eisen J.A."/>
            <person name="Garrity G."/>
            <person name="Hugenholtz P."/>
            <person name="Kyrpides N.C."/>
        </authorList>
    </citation>
    <scope>NUCLEOTIDE SEQUENCE [LARGE SCALE GENOMIC DNA]</scope>
    <source>
        <strain evidence="7 8">CV2</strain>
    </source>
</reference>
<dbReference type="Pfam" id="PF02626">
    <property type="entry name" value="CT_A_B"/>
    <property type="match status" value="1"/>
</dbReference>
<evidence type="ECO:0000256" key="3">
    <source>
        <dbReference type="ARBA" id="ARBA00022840"/>
    </source>
</evidence>
<sequence>MRGVRILPFGDRALLVEFAGLTDTIAATALLEQHPIDGVIDVVPGARTVLVRLGAGRGGLTALEQRLARLFAELESPTVGAGEVPAPADRVVRIPVAYDGEDLAAVAEAWGCSVDEVVRRHAATEWVCAFVGFAPGFPYLVPIDAEPLPAVPRRATSRARVPAGAVALAAEYCGVYPRESPGGWQVIGRTDAPLWDTGRATPALITAGTRVRFTPVMGGAGGAPGPAGRSVSQESSIATPGNSGQDSGARTSFPEKRHAPSTHGAASQSVRVLEPGALTLVHDLGRPGLARLGVGASGAFDRAAHRFANRLVGNDEGAAAFEVLLGGATIALPAGAWLAVTGASGTVTLDGVAVPPAVAVRAEREGAELRLGPAGRGVRYSVAVRGGLDVPAELGSRSRDTLAALGPAPLAAGDTVTLANEVAGPIPAVDLFATDAVLASATELTVRPGPRRDWFTDASWERMLHEAWTVSARADRTGIRLDGPSLERQPEAVGRELPSEGMLTGALQVSPDGVPTILGPDHPVTGGYPVIAVVTDDARDRLAQLRPGDPVRLRLATGRP</sequence>
<evidence type="ECO:0000313" key="7">
    <source>
        <dbReference type="EMBL" id="RZS53497.1"/>
    </source>
</evidence>
<feature type="domain" description="Carboxyltransferase" evidence="5">
    <location>
        <begin position="4"/>
        <end position="205"/>
    </location>
</feature>
<dbReference type="Gene3D" id="3.30.1360.40">
    <property type="match status" value="1"/>
</dbReference>
<dbReference type="InterPro" id="IPR003833">
    <property type="entry name" value="CT_C_D"/>
</dbReference>
<keyword evidence="2" id="KW-0378">Hydrolase</keyword>
<feature type="region of interest" description="Disordered" evidence="4">
    <location>
        <begin position="216"/>
        <end position="269"/>
    </location>
</feature>
<evidence type="ECO:0000256" key="2">
    <source>
        <dbReference type="ARBA" id="ARBA00022801"/>
    </source>
</evidence>
<dbReference type="NCBIfam" id="TIGR00724">
    <property type="entry name" value="urea_amlyse_rel"/>
    <property type="match status" value="1"/>
</dbReference>
<organism evidence="7 8">
    <name type="scientific">Microcella putealis</name>
    <dbReference type="NCBI Taxonomy" id="337005"/>
    <lineage>
        <taxon>Bacteria</taxon>
        <taxon>Bacillati</taxon>
        <taxon>Actinomycetota</taxon>
        <taxon>Actinomycetes</taxon>
        <taxon>Micrococcales</taxon>
        <taxon>Microbacteriaceae</taxon>
        <taxon>Microcella</taxon>
    </lineage>
</organism>
<dbReference type="SUPFAM" id="SSF160467">
    <property type="entry name" value="PH0987 N-terminal domain-like"/>
    <property type="match status" value="1"/>
</dbReference>
<dbReference type="PANTHER" id="PTHR43309:SF3">
    <property type="entry name" value="5-OXOPROLINASE SUBUNIT C"/>
    <property type="match status" value="1"/>
</dbReference>
<dbReference type="InterPro" id="IPR003778">
    <property type="entry name" value="CT_A_B"/>
</dbReference>
<dbReference type="InterPro" id="IPR029000">
    <property type="entry name" value="Cyclophilin-like_dom_sf"/>
</dbReference>
<dbReference type="InterPro" id="IPR052708">
    <property type="entry name" value="PxpC"/>
</dbReference>
<accession>A0A4Q7LID1</accession>
<evidence type="ECO:0000313" key="8">
    <source>
        <dbReference type="Proteomes" id="UP000293519"/>
    </source>
</evidence>
<comment type="caution">
    <text evidence="7">The sequence shown here is derived from an EMBL/GenBank/DDBJ whole genome shotgun (WGS) entry which is preliminary data.</text>
</comment>
<dbReference type="EMBL" id="SGWW01000006">
    <property type="protein sequence ID" value="RZS53497.1"/>
    <property type="molecule type" value="Genomic_DNA"/>
</dbReference>
<dbReference type="GO" id="GO:0005524">
    <property type="term" value="F:ATP binding"/>
    <property type="evidence" value="ECO:0007669"/>
    <property type="project" value="UniProtKB-KW"/>
</dbReference>
<feature type="compositionally biased region" description="Polar residues" evidence="4">
    <location>
        <begin position="230"/>
        <end position="250"/>
    </location>
</feature>
<dbReference type="SMART" id="SM00797">
    <property type="entry name" value="AHS2"/>
    <property type="match status" value="1"/>
</dbReference>
<evidence type="ECO:0000259" key="5">
    <source>
        <dbReference type="SMART" id="SM00796"/>
    </source>
</evidence>
<dbReference type="PANTHER" id="PTHR43309">
    <property type="entry name" value="5-OXOPROLINASE SUBUNIT C"/>
    <property type="match status" value="1"/>
</dbReference>
<dbReference type="Pfam" id="PF02682">
    <property type="entry name" value="CT_C_D"/>
    <property type="match status" value="1"/>
</dbReference>
<proteinExistence type="predicted"/>
<dbReference type="GO" id="GO:0016787">
    <property type="term" value="F:hydrolase activity"/>
    <property type="evidence" value="ECO:0007669"/>
    <property type="project" value="UniProtKB-KW"/>
</dbReference>
<keyword evidence="1" id="KW-0547">Nucleotide-binding</keyword>
<feature type="domain" description="Carboxyltransferase" evidence="6">
    <location>
        <begin position="291"/>
        <end position="560"/>
    </location>
</feature>
<dbReference type="Proteomes" id="UP000293519">
    <property type="component" value="Unassembled WGS sequence"/>
</dbReference>
<keyword evidence="3" id="KW-0067">ATP-binding</keyword>
<evidence type="ECO:0000259" key="6">
    <source>
        <dbReference type="SMART" id="SM00797"/>
    </source>
</evidence>
<dbReference type="Gene3D" id="2.40.100.10">
    <property type="entry name" value="Cyclophilin-like"/>
    <property type="match status" value="2"/>
</dbReference>
<dbReference type="SUPFAM" id="SSF50891">
    <property type="entry name" value="Cyclophilin-like"/>
    <property type="match status" value="2"/>
</dbReference>
<keyword evidence="8" id="KW-1185">Reference proteome</keyword>
<protein>
    <submittedName>
        <fullName evidence="7">KipI family sensor histidine kinase inhibitor</fullName>
    </submittedName>
</protein>